<evidence type="ECO:0000259" key="9">
    <source>
        <dbReference type="PROSITE" id="PS50172"/>
    </source>
</evidence>
<dbReference type="Gene3D" id="3.30.40.10">
    <property type="entry name" value="Zinc/RING finger domain, C3HC4 (zinc finger)"/>
    <property type="match status" value="2"/>
</dbReference>
<dbReference type="InterPro" id="IPR011011">
    <property type="entry name" value="Znf_FYVE_PHD"/>
</dbReference>
<keyword evidence="4 7" id="KW-0863">Zinc-finger</keyword>
<dbReference type="PANTHER" id="PTHR47776:SF2">
    <property type="entry name" value="RING-TYPE E3 UBIQUITIN TRANSFERASE BRCA1"/>
    <property type="match status" value="1"/>
</dbReference>
<reference evidence="10" key="1">
    <citation type="submission" date="2018-05" db="EMBL/GenBank/DDBJ databases">
        <title>Draft genome of Mucuna pruriens seed.</title>
        <authorList>
            <person name="Nnadi N.E."/>
            <person name="Vos R."/>
            <person name="Hasami M.H."/>
            <person name="Devisetty U.K."/>
            <person name="Aguiy J.C."/>
        </authorList>
    </citation>
    <scope>NUCLEOTIDE SEQUENCE [LARGE SCALE GENOMIC DNA]</scope>
    <source>
        <strain evidence="10">JCA_2017</strain>
    </source>
</reference>
<dbReference type="SMART" id="SM00184">
    <property type="entry name" value="RING"/>
    <property type="match status" value="1"/>
</dbReference>
<keyword evidence="3" id="KW-0479">Metal-binding</keyword>
<dbReference type="InterPro" id="IPR017907">
    <property type="entry name" value="Znf_RING_CS"/>
</dbReference>
<dbReference type="PROSITE" id="PS00518">
    <property type="entry name" value="ZF_RING_1"/>
    <property type="match status" value="1"/>
</dbReference>
<evidence type="ECO:0000256" key="3">
    <source>
        <dbReference type="ARBA" id="ARBA00022723"/>
    </source>
</evidence>
<proteinExistence type="predicted"/>
<evidence type="ECO:0000256" key="7">
    <source>
        <dbReference type="PROSITE-ProRule" id="PRU00175"/>
    </source>
</evidence>
<feature type="non-terminal residue" evidence="10">
    <location>
        <position position="1"/>
    </location>
</feature>
<protein>
    <recommendedName>
        <fullName evidence="6">RING-type E3 ubiquitin transferase BRCA1</fullName>
    </recommendedName>
</protein>
<keyword evidence="5" id="KW-0862">Zinc</keyword>
<gene>
    <name evidence="10" type="ORF">CR513_04881</name>
</gene>
<dbReference type="InterPro" id="IPR013083">
    <property type="entry name" value="Znf_RING/FYVE/PHD"/>
</dbReference>
<dbReference type="AlphaFoldDB" id="A0A371I6A6"/>
<dbReference type="PROSITE" id="PS50172">
    <property type="entry name" value="BRCT"/>
    <property type="match status" value="1"/>
</dbReference>
<feature type="domain" description="RING-type" evidence="8">
    <location>
        <begin position="365"/>
        <end position="410"/>
    </location>
</feature>
<dbReference type="Pfam" id="PF12738">
    <property type="entry name" value="PTCB-BRCT"/>
    <property type="match status" value="2"/>
</dbReference>
<dbReference type="InterPro" id="IPR018957">
    <property type="entry name" value="Znf_C3HC4_RING-type"/>
</dbReference>
<evidence type="ECO:0000313" key="10">
    <source>
        <dbReference type="EMBL" id="RDY10575.1"/>
    </source>
</evidence>
<sequence>METEELFQLPHQSHGSPVQGMERVVATVSGYHGSERFNLIKLISHAGANYVGAMSKSITHLENKCEGGFKHKKRVCWNFEGKKYDIALKFRIFVVNHRWIEDCIKEGRRVPEDSYTLQSGHEVGPLLLEVPLIVRASSLRKNKQVSDKLHDTGSEKQKTNFSSGASGTYVLEGSCLMKKECLLIFFSLYFPFFKHEESSSYSSRLSRKGKRNICNGNGVSTVAGPSRKGRRVSRNLVDEVVLDPSILDLSPDDRLFTMDRLQTDAAATSHLSGGVNNNVLLENIEGPSPELSNQSRTINGGSDDIEQIKDSNYISTPRNSTLFIEDPLPMPQTSIDLCSSDDEKFTVGDQADNVAGLPTSKELSCVICFTDFSSTRGILPCGHRFCFPCIQSWVDHRTSLGKTSTCPLCKASFVMIKKVEHAVTTDQKIYSQTIPSDDSASDIFIPMGQELPDNIFESSRAGACVVCRGREPEDLLESCDVCRTRKIHSYCMDPPLRPWTCSHCKELRMLYRSNHSY</sequence>
<dbReference type="Proteomes" id="UP000257109">
    <property type="component" value="Unassembled WGS sequence"/>
</dbReference>
<dbReference type="EMBL" id="QJKJ01000819">
    <property type="protein sequence ID" value="RDY10575.1"/>
    <property type="molecule type" value="Genomic_DNA"/>
</dbReference>
<dbReference type="GO" id="GO:0008270">
    <property type="term" value="F:zinc ion binding"/>
    <property type="evidence" value="ECO:0007669"/>
    <property type="project" value="UniProtKB-KW"/>
</dbReference>
<evidence type="ECO:0000313" key="11">
    <source>
        <dbReference type="Proteomes" id="UP000257109"/>
    </source>
</evidence>
<dbReference type="GO" id="GO:0005694">
    <property type="term" value="C:chromosome"/>
    <property type="evidence" value="ECO:0007669"/>
    <property type="project" value="UniProtKB-SubCell"/>
</dbReference>
<dbReference type="PANTHER" id="PTHR47776">
    <property type="entry name" value="F5A8.9 PROTEIN"/>
    <property type="match status" value="1"/>
</dbReference>
<evidence type="ECO:0000256" key="4">
    <source>
        <dbReference type="ARBA" id="ARBA00022771"/>
    </source>
</evidence>
<dbReference type="SUPFAM" id="SSF57850">
    <property type="entry name" value="RING/U-box"/>
    <property type="match status" value="1"/>
</dbReference>
<feature type="domain" description="BRCT" evidence="9">
    <location>
        <begin position="13"/>
        <end position="117"/>
    </location>
</feature>
<comment type="subcellular location">
    <subcellularLocation>
        <location evidence="1">Chromosome</location>
    </subcellularLocation>
</comment>
<evidence type="ECO:0000256" key="6">
    <source>
        <dbReference type="ARBA" id="ARBA00031556"/>
    </source>
</evidence>
<dbReference type="InterPro" id="IPR036420">
    <property type="entry name" value="BRCT_dom_sf"/>
</dbReference>
<evidence type="ECO:0000256" key="2">
    <source>
        <dbReference type="ARBA" id="ARBA00022454"/>
    </source>
</evidence>
<dbReference type="PROSITE" id="PS50089">
    <property type="entry name" value="ZF_RING_2"/>
    <property type="match status" value="1"/>
</dbReference>
<accession>A0A371I6A6</accession>
<dbReference type="InterPro" id="IPR001357">
    <property type="entry name" value="BRCT_dom"/>
</dbReference>
<dbReference type="SUPFAM" id="SSF57903">
    <property type="entry name" value="FYVE/PHD zinc finger"/>
    <property type="match status" value="1"/>
</dbReference>
<evidence type="ECO:0000256" key="1">
    <source>
        <dbReference type="ARBA" id="ARBA00004286"/>
    </source>
</evidence>
<dbReference type="SMART" id="SM00292">
    <property type="entry name" value="BRCT"/>
    <property type="match status" value="1"/>
</dbReference>
<name>A0A371I6A6_MUCPR</name>
<evidence type="ECO:0000259" key="8">
    <source>
        <dbReference type="PROSITE" id="PS50089"/>
    </source>
</evidence>
<keyword evidence="2" id="KW-0158">Chromosome</keyword>
<evidence type="ECO:0000256" key="5">
    <source>
        <dbReference type="ARBA" id="ARBA00022833"/>
    </source>
</evidence>
<organism evidence="10 11">
    <name type="scientific">Mucuna pruriens</name>
    <name type="common">Velvet bean</name>
    <name type="synonym">Dolichos pruriens</name>
    <dbReference type="NCBI Taxonomy" id="157652"/>
    <lineage>
        <taxon>Eukaryota</taxon>
        <taxon>Viridiplantae</taxon>
        <taxon>Streptophyta</taxon>
        <taxon>Embryophyta</taxon>
        <taxon>Tracheophyta</taxon>
        <taxon>Spermatophyta</taxon>
        <taxon>Magnoliopsida</taxon>
        <taxon>eudicotyledons</taxon>
        <taxon>Gunneridae</taxon>
        <taxon>Pentapetalae</taxon>
        <taxon>rosids</taxon>
        <taxon>fabids</taxon>
        <taxon>Fabales</taxon>
        <taxon>Fabaceae</taxon>
        <taxon>Papilionoideae</taxon>
        <taxon>50 kb inversion clade</taxon>
        <taxon>NPAAA clade</taxon>
        <taxon>indigoferoid/millettioid clade</taxon>
        <taxon>Phaseoleae</taxon>
        <taxon>Mucuna</taxon>
    </lineage>
</organism>
<comment type="caution">
    <text evidence="10">The sequence shown here is derived from an EMBL/GenBank/DDBJ whole genome shotgun (WGS) entry which is preliminary data.</text>
</comment>
<dbReference type="OrthoDB" id="251770at2759"/>
<keyword evidence="11" id="KW-1185">Reference proteome</keyword>
<dbReference type="SUPFAM" id="SSF52113">
    <property type="entry name" value="BRCT domain"/>
    <property type="match status" value="1"/>
</dbReference>
<dbReference type="STRING" id="157652.A0A371I6A6"/>
<dbReference type="InterPro" id="IPR001841">
    <property type="entry name" value="Znf_RING"/>
</dbReference>
<dbReference type="Pfam" id="PF00097">
    <property type="entry name" value="zf-C3HC4"/>
    <property type="match status" value="1"/>
</dbReference>
<dbReference type="Gene3D" id="3.40.50.10190">
    <property type="entry name" value="BRCT domain"/>
    <property type="match status" value="1"/>
</dbReference>